<protein>
    <submittedName>
        <fullName evidence="1">Uncharacterized protein</fullName>
    </submittedName>
</protein>
<dbReference type="AlphaFoldDB" id="A0A378TR22"/>
<sequence length="204" mass="24637">MSLENFDLKYELKNSNYFIWEKVDDEKLKNHLNNELKKEVDVGHLLYGMNLTAIFSYIDDVVYQFLENDKIAVVHLTYCSGKDTPPFPLCRIYDNLDDWYEKEFFQNLDYPLNCIETLNEFEKIVLGYALNFISNQDFEQYIYGLDEHNLPFNYMDYIDLISLNFNDKESVMLFLNEWYIKKFIEENCYDDWANDLMDFYTLAQ</sequence>
<proteinExistence type="predicted"/>
<accession>A0A378TR22</accession>
<dbReference type="EMBL" id="UGQU01000002">
    <property type="protein sequence ID" value="STZ63258.1"/>
    <property type="molecule type" value="Genomic_DNA"/>
</dbReference>
<evidence type="ECO:0000313" key="2">
    <source>
        <dbReference type="Proteomes" id="UP000254437"/>
    </source>
</evidence>
<reference evidence="1 2" key="1">
    <citation type="submission" date="2018-06" db="EMBL/GenBank/DDBJ databases">
        <authorList>
            <consortium name="Pathogen Informatics"/>
            <person name="Doyle S."/>
        </authorList>
    </citation>
    <scope>NUCLEOTIDE SEQUENCE [LARGE SCALE GENOMIC DNA]</scope>
    <source>
        <strain evidence="1 2">NCTC10359</strain>
    </source>
</reference>
<organism evidence="1 2">
    <name type="scientific">Moraxella lacunata</name>
    <dbReference type="NCBI Taxonomy" id="477"/>
    <lineage>
        <taxon>Bacteria</taxon>
        <taxon>Pseudomonadati</taxon>
        <taxon>Pseudomonadota</taxon>
        <taxon>Gammaproteobacteria</taxon>
        <taxon>Moraxellales</taxon>
        <taxon>Moraxellaceae</taxon>
        <taxon>Moraxella</taxon>
    </lineage>
</organism>
<dbReference type="Proteomes" id="UP000254437">
    <property type="component" value="Unassembled WGS sequence"/>
</dbReference>
<evidence type="ECO:0000313" key="1">
    <source>
        <dbReference type="EMBL" id="STZ63258.1"/>
    </source>
</evidence>
<name>A0A378TR22_MORLA</name>
<dbReference type="RefSeq" id="WP_115007317.1">
    <property type="nucleotide sequence ID" value="NZ_UGQU01000002.1"/>
</dbReference>
<gene>
    <name evidence="1" type="ORF">NCTC10359_01682</name>
</gene>